<feature type="transmembrane region" description="Helical" evidence="10">
    <location>
        <begin position="109"/>
        <end position="129"/>
    </location>
</feature>
<dbReference type="GO" id="GO:0015808">
    <property type="term" value="P:L-alanine transport"/>
    <property type="evidence" value="ECO:0007669"/>
    <property type="project" value="TreeGrafter"/>
</dbReference>
<evidence type="ECO:0000256" key="9">
    <source>
        <dbReference type="ARBA" id="ARBA00037998"/>
    </source>
</evidence>
<evidence type="ECO:0000256" key="2">
    <source>
        <dbReference type="ARBA" id="ARBA00022448"/>
    </source>
</evidence>
<keyword evidence="4" id="KW-0997">Cell inner membrane</keyword>
<comment type="similarity">
    <text evidence="9">Belongs to the binding-protein-dependent transport system permease family. LivHM subfamily.</text>
</comment>
<reference evidence="13 14" key="2">
    <citation type="submission" date="2017-09" db="EMBL/GenBank/DDBJ databases">
        <title>Depth-based differentiation of microbial function through sediment-hosted aquifers and enrichment of novel symbionts in the deep terrestrial subsurface.</title>
        <authorList>
            <person name="Probst A.J."/>
            <person name="Ladd B."/>
            <person name="Jarett J.K."/>
            <person name="Geller-Mcgrath D.E."/>
            <person name="Sieber C.M."/>
            <person name="Emerson J.B."/>
            <person name="Anantharaman K."/>
            <person name="Thomas B.C."/>
            <person name="Malmstrom R."/>
            <person name="Stieglmeier M."/>
            <person name="Klingl A."/>
            <person name="Woyke T."/>
            <person name="Ryan C.M."/>
            <person name="Banfield J.F."/>
        </authorList>
    </citation>
    <scope>NUCLEOTIDE SEQUENCE [LARGE SCALE GENOMIC DNA]</scope>
    <source>
        <strain evidence="12">CG_4_9_14_3_um_filter_33_16</strain>
    </source>
</reference>
<accession>A0A2M7K9T4</accession>
<gene>
    <name evidence="12" type="ORF">CO097_06105</name>
    <name evidence="11" type="ORF">COZ58_02185</name>
</gene>
<feature type="transmembrane region" description="Helical" evidence="10">
    <location>
        <begin position="62"/>
        <end position="80"/>
    </location>
</feature>
<dbReference type="AlphaFoldDB" id="A0A2M8CAK2"/>
<proteinExistence type="inferred from homology"/>
<dbReference type="InterPro" id="IPR052157">
    <property type="entry name" value="BCAA_transport_permease"/>
</dbReference>
<protein>
    <submittedName>
        <fullName evidence="12">Branched-chain amino acid ABC transporter permease</fullName>
    </submittedName>
</protein>
<dbReference type="GO" id="GO:0005886">
    <property type="term" value="C:plasma membrane"/>
    <property type="evidence" value="ECO:0007669"/>
    <property type="project" value="UniProtKB-SubCell"/>
</dbReference>
<keyword evidence="2" id="KW-0813">Transport</keyword>
<comment type="subcellular location">
    <subcellularLocation>
        <location evidence="1">Cell membrane</location>
        <topology evidence="1">Multi-pass membrane protein</topology>
    </subcellularLocation>
</comment>
<dbReference type="CDD" id="cd06582">
    <property type="entry name" value="TM_PBP1_LivH_like"/>
    <property type="match status" value="1"/>
</dbReference>
<keyword evidence="3" id="KW-1003">Cell membrane</keyword>
<feature type="transmembrane region" description="Helical" evidence="10">
    <location>
        <begin position="141"/>
        <end position="162"/>
    </location>
</feature>
<reference evidence="11" key="1">
    <citation type="submission" date="2017-09" db="EMBL/GenBank/DDBJ databases">
        <title>Depth-based differentiation of microbial function through sediment-hosted aquifers and enrichment of novel symbionts in the deep terrestrial subsurface.</title>
        <authorList>
            <person name="Probst A.J."/>
            <person name="Ladd B."/>
            <person name="Jarett J.K."/>
            <person name="Geller-Mcgrath D.E."/>
            <person name="Sieber C.M.K."/>
            <person name="Emerson J.B."/>
            <person name="Anantharaman K."/>
            <person name="Thomas B.C."/>
            <person name="Malmstrom R."/>
            <person name="Stieglmeier M."/>
            <person name="Klingl A."/>
            <person name="Woyke T."/>
            <person name="Ryan C.M."/>
            <person name="Banfield J.F."/>
        </authorList>
    </citation>
    <scope>NUCLEOTIDE SEQUENCE</scope>
    <source>
        <strain evidence="11">CG_4_8_14_3_um_filter_34_18</strain>
    </source>
</reference>
<dbReference type="EMBL" id="PFTV01000152">
    <property type="protein sequence ID" value="PJB56092.1"/>
    <property type="molecule type" value="Genomic_DNA"/>
</dbReference>
<dbReference type="Proteomes" id="UP000228560">
    <property type="component" value="Unassembled WGS sequence"/>
</dbReference>
<feature type="transmembrane region" description="Helical" evidence="10">
    <location>
        <begin position="87"/>
        <end position="103"/>
    </location>
</feature>
<feature type="transmembrane region" description="Helical" evidence="10">
    <location>
        <begin position="290"/>
        <end position="313"/>
    </location>
</feature>
<dbReference type="PANTHER" id="PTHR11795:SF371">
    <property type="entry name" value="HIGH-AFFINITY BRANCHED-CHAIN AMINO ACID TRANSPORT SYSTEM PERMEASE PROTEIN LIVH"/>
    <property type="match status" value="1"/>
</dbReference>
<feature type="transmembrane region" description="Helical" evidence="10">
    <location>
        <begin position="325"/>
        <end position="344"/>
    </location>
</feature>
<evidence type="ECO:0000256" key="4">
    <source>
        <dbReference type="ARBA" id="ARBA00022519"/>
    </source>
</evidence>
<keyword evidence="8 10" id="KW-0472">Membrane</keyword>
<evidence type="ECO:0000313" key="12">
    <source>
        <dbReference type="EMBL" id="PJB56092.1"/>
    </source>
</evidence>
<evidence type="ECO:0000256" key="6">
    <source>
        <dbReference type="ARBA" id="ARBA00022970"/>
    </source>
</evidence>
<evidence type="ECO:0000313" key="14">
    <source>
        <dbReference type="Proteomes" id="UP000231493"/>
    </source>
</evidence>
<evidence type="ECO:0000313" key="13">
    <source>
        <dbReference type="Proteomes" id="UP000228560"/>
    </source>
</evidence>
<dbReference type="GO" id="GO:0015190">
    <property type="term" value="F:L-leucine transmembrane transporter activity"/>
    <property type="evidence" value="ECO:0007669"/>
    <property type="project" value="TreeGrafter"/>
</dbReference>
<dbReference type="Pfam" id="PF02653">
    <property type="entry name" value="BPD_transp_2"/>
    <property type="match status" value="1"/>
</dbReference>
<dbReference type="GO" id="GO:0005304">
    <property type="term" value="F:L-valine transmembrane transporter activity"/>
    <property type="evidence" value="ECO:0007669"/>
    <property type="project" value="TreeGrafter"/>
</dbReference>
<dbReference type="GO" id="GO:0015192">
    <property type="term" value="F:L-phenylalanine transmembrane transporter activity"/>
    <property type="evidence" value="ECO:0007669"/>
    <property type="project" value="TreeGrafter"/>
</dbReference>
<feature type="transmembrane region" description="Helical" evidence="10">
    <location>
        <begin position="202"/>
        <end position="221"/>
    </location>
</feature>
<evidence type="ECO:0000256" key="5">
    <source>
        <dbReference type="ARBA" id="ARBA00022692"/>
    </source>
</evidence>
<sequence>MTKKQLSDSINNNILTYNKLTNWKKYVFISVIILFFLFLYVLSFGIKVFLQQLVNGIQLGSIYALIALGYTMVYGIVKLINFAHGDLFMFGAYISYFLGNYFIAHNFHYSFIIVLIFSMAFTALLGMTIERIAYKPLRFKPRLAALITALGVSLFLENFFALSPENIPFPLNKIVFGPRFLPFPALISDKTYNLAGISINNIKILNIIITVILMILLQYIVKKTMIGKAMRAVAFHKDACLMMGININKIITITFGIGTSLAAAAGTLFALTYGQLQSPYLGIWPGLKAFIAAVLGGIGSIPGAMLGSYVMGISETFATSINSNFGYGIAFVILIVVLIFKPAGLLGKFTKEKV</sequence>
<keyword evidence="7 10" id="KW-1133">Transmembrane helix</keyword>
<evidence type="ECO:0000256" key="7">
    <source>
        <dbReference type="ARBA" id="ARBA00022989"/>
    </source>
</evidence>
<dbReference type="PANTHER" id="PTHR11795">
    <property type="entry name" value="BRANCHED-CHAIN AMINO ACID TRANSPORT SYSTEM PERMEASE PROTEIN LIVH"/>
    <property type="match status" value="1"/>
</dbReference>
<keyword evidence="5 10" id="KW-0812">Transmembrane</keyword>
<accession>A0A2M8CAK2</accession>
<dbReference type="InterPro" id="IPR001851">
    <property type="entry name" value="ABC_transp_permease"/>
</dbReference>
<evidence type="ECO:0000256" key="3">
    <source>
        <dbReference type="ARBA" id="ARBA00022475"/>
    </source>
</evidence>
<name>A0A2M8CAK2_9BACT</name>
<evidence type="ECO:0000313" key="11">
    <source>
        <dbReference type="EMBL" id="PIX34894.1"/>
    </source>
</evidence>
<evidence type="ECO:0000256" key="8">
    <source>
        <dbReference type="ARBA" id="ARBA00023136"/>
    </source>
</evidence>
<evidence type="ECO:0000256" key="10">
    <source>
        <dbReference type="SAM" id="Phobius"/>
    </source>
</evidence>
<evidence type="ECO:0000256" key="1">
    <source>
        <dbReference type="ARBA" id="ARBA00004651"/>
    </source>
</evidence>
<feature type="transmembrane region" description="Helical" evidence="10">
    <location>
        <begin position="250"/>
        <end position="270"/>
    </location>
</feature>
<feature type="transmembrane region" description="Helical" evidence="10">
    <location>
        <begin position="26"/>
        <end position="50"/>
    </location>
</feature>
<organism evidence="12 13">
    <name type="scientific">Candidatus Infernicultor aquiphilus</name>
    <dbReference type="NCBI Taxonomy" id="1805029"/>
    <lineage>
        <taxon>Bacteria</taxon>
        <taxon>Pseudomonadati</taxon>
        <taxon>Atribacterota</taxon>
        <taxon>Candidatus Phoenicimicrobiia</taxon>
        <taxon>Candidatus Pheonicimicrobiales</taxon>
        <taxon>Candidatus Phoenicimicrobiaceae</taxon>
        <taxon>Candidatus Infernicultor</taxon>
    </lineage>
</organism>
<dbReference type="Proteomes" id="UP000231493">
    <property type="component" value="Unassembled WGS sequence"/>
</dbReference>
<dbReference type="EMBL" id="PFIP01000039">
    <property type="protein sequence ID" value="PIX34894.1"/>
    <property type="molecule type" value="Genomic_DNA"/>
</dbReference>
<comment type="caution">
    <text evidence="12">The sequence shown here is derived from an EMBL/GenBank/DDBJ whole genome shotgun (WGS) entry which is preliminary data.</text>
</comment>
<dbReference type="GO" id="GO:0042941">
    <property type="term" value="P:D-alanine transmembrane transport"/>
    <property type="evidence" value="ECO:0007669"/>
    <property type="project" value="TreeGrafter"/>
</dbReference>
<dbReference type="GO" id="GO:0015188">
    <property type="term" value="F:L-isoleucine transmembrane transporter activity"/>
    <property type="evidence" value="ECO:0007669"/>
    <property type="project" value="TreeGrafter"/>
</dbReference>
<dbReference type="GO" id="GO:1903806">
    <property type="term" value="P:L-isoleucine import across plasma membrane"/>
    <property type="evidence" value="ECO:0007669"/>
    <property type="project" value="TreeGrafter"/>
</dbReference>
<keyword evidence="6" id="KW-0029">Amino-acid transport</keyword>